<name>A0A084ANX9_STACB</name>
<dbReference type="SFLD" id="SFLDG01162">
    <property type="entry name" value="I"/>
    <property type="match status" value="1"/>
</dbReference>
<dbReference type="InterPro" id="IPR017795">
    <property type="entry name" value="ABBA_NscD-like"/>
</dbReference>
<dbReference type="InterPro" id="IPR012148">
    <property type="entry name" value="ABBA_DMATS-like"/>
</dbReference>
<feature type="binding site" evidence="3">
    <location>
        <position position="376"/>
    </location>
    <ligand>
        <name>dimethylallyl diphosphate</name>
        <dbReference type="ChEBI" id="CHEBI:57623"/>
    </ligand>
</feature>
<evidence type="ECO:0000256" key="2">
    <source>
        <dbReference type="ARBA" id="ARBA00022679"/>
    </source>
</evidence>
<dbReference type="HOGENOM" id="CLU_037431_2_0_1"/>
<accession>A0A084ANX9</accession>
<feature type="binding site" evidence="3">
    <location>
        <position position="283"/>
    </location>
    <ligand>
        <name>dimethylallyl diphosphate</name>
        <dbReference type="ChEBI" id="CHEBI:57623"/>
    </ligand>
</feature>
<dbReference type="Proteomes" id="UP000028045">
    <property type="component" value="Unassembled WGS sequence"/>
</dbReference>
<feature type="binding site" evidence="3">
    <location>
        <position position="281"/>
    </location>
    <ligand>
        <name>dimethylallyl diphosphate</name>
        <dbReference type="ChEBI" id="CHEBI:57623"/>
    </ligand>
</feature>
<feature type="binding site" evidence="3">
    <location>
        <position position="203"/>
    </location>
    <ligand>
        <name>dimethylallyl diphosphate</name>
        <dbReference type="ChEBI" id="CHEBI:57623"/>
    </ligand>
</feature>
<feature type="binding site" evidence="3">
    <location>
        <position position="205"/>
    </location>
    <ligand>
        <name>dimethylallyl diphosphate</name>
        <dbReference type="ChEBI" id="CHEBI:57623"/>
    </ligand>
</feature>
<evidence type="ECO:0000313" key="5">
    <source>
        <dbReference type="Proteomes" id="UP000028045"/>
    </source>
</evidence>
<reference evidence="4 5" key="1">
    <citation type="journal article" date="2014" name="BMC Genomics">
        <title>Comparative genome sequencing reveals chemotype-specific gene clusters in the toxigenic black mold Stachybotrys.</title>
        <authorList>
            <person name="Semeiks J."/>
            <person name="Borek D."/>
            <person name="Otwinowski Z."/>
            <person name="Grishin N.V."/>
        </authorList>
    </citation>
    <scope>NUCLEOTIDE SEQUENCE [LARGE SCALE GENOMIC DNA]</scope>
    <source>
        <strain evidence="5">CBS 109288 / IBT 7711</strain>
    </source>
</reference>
<comment type="similarity">
    <text evidence="1">Belongs to the tryptophan dimethylallyltransferase family.</text>
</comment>
<keyword evidence="5" id="KW-1185">Reference proteome</keyword>
<sequence>MGSLGYPTSPKSPTFSKRTTLAWQTLNQILPHRDADKDYWWGLTGLQLALMVHESGYSLAKQYEALLFHYHWTVPYFGPGPNPEGRPSVWTSLLGPDGSPVEYSWKWNSAGGSHPAIRYSIEPISHLAGSHADPLNQHAAGEMIHQLADQVPGVNLEWNEHFLATLFDHDKSKYAQEAQAGAHYTSTFMLAAEFNEKSNMTFKSYFIPRKLGQDKGLITLPLWKESLAQLQAVNPAREMVYDFLENNSLGKEMVPILTNTTFPQFRILAVDDVAPEKSRLKLYAQTAATSFASVCEVMTVGGQVPFTDQQIEDLRTLVAAVTGTPPDFPENEYVPRTRNYRPAAQSNFVEIPELISGYIYYFDVAPSSKRPDVKIYIPTRHIGPDDLSVAQGLVGWLQAHGRGEYGDNYLNLLEGLAEHRRLDEGKGLQTYIGVMFKKNGDLDITSYLGAEAFDPARVGGAKKLAGSRRSAVGFADY</sequence>
<dbReference type="EMBL" id="KL648635">
    <property type="protein sequence ID" value="KEY67008.1"/>
    <property type="molecule type" value="Genomic_DNA"/>
</dbReference>
<evidence type="ECO:0000256" key="3">
    <source>
        <dbReference type="PIRSR" id="PIRSR000509-1"/>
    </source>
</evidence>
<keyword evidence="2" id="KW-0808">Transferase</keyword>
<feature type="binding site" evidence="3">
    <location>
        <position position="118"/>
    </location>
    <ligand>
        <name>dimethylallyl diphosphate</name>
        <dbReference type="ChEBI" id="CHEBI:57623"/>
    </ligand>
</feature>
<dbReference type="NCBIfam" id="TIGR03429">
    <property type="entry name" value="arom_pren_DMATS"/>
    <property type="match status" value="1"/>
</dbReference>
<evidence type="ECO:0000313" key="4">
    <source>
        <dbReference type="EMBL" id="KEY67008.1"/>
    </source>
</evidence>
<dbReference type="InterPro" id="IPR033964">
    <property type="entry name" value="ABBA"/>
</dbReference>
<dbReference type="GO" id="GO:0004659">
    <property type="term" value="F:prenyltransferase activity"/>
    <property type="evidence" value="ECO:0007669"/>
    <property type="project" value="TreeGrafter"/>
</dbReference>
<dbReference type="PANTHER" id="PTHR40627:SF4">
    <property type="entry name" value="PRENYLTRANSFERASE ASQH1-RELATED"/>
    <property type="match status" value="1"/>
</dbReference>
<dbReference type="AlphaFoldDB" id="A0A084ANX9"/>
<evidence type="ECO:0008006" key="6">
    <source>
        <dbReference type="Google" id="ProtNLM"/>
    </source>
</evidence>
<dbReference type="GO" id="GO:0009820">
    <property type="term" value="P:alkaloid metabolic process"/>
    <property type="evidence" value="ECO:0007669"/>
    <property type="project" value="InterPro"/>
</dbReference>
<organism evidence="4 5">
    <name type="scientific">Stachybotrys chartarum (strain CBS 109288 / IBT 7711)</name>
    <name type="common">Toxic black mold</name>
    <name type="synonym">Stilbospora chartarum</name>
    <dbReference type="NCBI Taxonomy" id="1280523"/>
    <lineage>
        <taxon>Eukaryota</taxon>
        <taxon>Fungi</taxon>
        <taxon>Dikarya</taxon>
        <taxon>Ascomycota</taxon>
        <taxon>Pezizomycotina</taxon>
        <taxon>Sordariomycetes</taxon>
        <taxon>Hypocreomycetidae</taxon>
        <taxon>Hypocreales</taxon>
        <taxon>Stachybotryaceae</taxon>
        <taxon>Stachybotrys</taxon>
    </lineage>
</organism>
<dbReference type="OrthoDB" id="3354387at2759"/>
<dbReference type="CDD" id="cd13929">
    <property type="entry name" value="PT-DMATS_CymD"/>
    <property type="match status" value="1"/>
</dbReference>
<evidence type="ECO:0000256" key="1">
    <source>
        <dbReference type="ARBA" id="ARBA00010209"/>
    </source>
</evidence>
<feature type="binding site" evidence="3">
    <location>
        <position position="279"/>
    </location>
    <ligand>
        <name>dimethylallyl diphosphate</name>
        <dbReference type="ChEBI" id="CHEBI:57623"/>
    </ligand>
</feature>
<dbReference type="SFLD" id="SFLDS00036">
    <property type="entry name" value="Aromatic_Prenyltransferase"/>
    <property type="match status" value="1"/>
</dbReference>
<feature type="binding site" evidence="3">
    <location>
        <position position="266"/>
    </location>
    <ligand>
        <name>L-tryptophan</name>
        <dbReference type="ChEBI" id="CHEBI:57912"/>
    </ligand>
</feature>
<dbReference type="Pfam" id="PF11991">
    <property type="entry name" value="Trp_DMAT"/>
    <property type="match status" value="1"/>
</dbReference>
<dbReference type="PIRSF" id="PIRSF000509">
    <property type="entry name" value="Trp_DMAT"/>
    <property type="match status" value="1"/>
</dbReference>
<gene>
    <name evidence="4" type="ORF">S7711_04692</name>
</gene>
<dbReference type="PANTHER" id="PTHR40627">
    <property type="entry name" value="INDOLE PRENYLTRANSFERASE TDIB-RELATED"/>
    <property type="match status" value="1"/>
</dbReference>
<feature type="binding site" evidence="3">
    <location>
        <position position="102"/>
    </location>
    <ligand>
        <name>L-tryptophan</name>
        <dbReference type="ChEBI" id="CHEBI:57912"/>
    </ligand>
</feature>
<protein>
    <recommendedName>
        <fullName evidence="6">Aromatic prenyltransferase</fullName>
    </recommendedName>
</protein>
<proteinExistence type="inferred from homology"/>